<protein>
    <submittedName>
        <fullName evidence="2">DUF2178 domain-containing protein</fullName>
    </submittedName>
</protein>
<gene>
    <name evidence="2" type="ORF">JHL18_21125</name>
</gene>
<name>A0ABS1EUS1_9CLOT</name>
<keyword evidence="1" id="KW-0812">Transmembrane</keyword>
<feature type="transmembrane region" description="Helical" evidence="1">
    <location>
        <begin position="51"/>
        <end position="74"/>
    </location>
</feature>
<evidence type="ECO:0000313" key="3">
    <source>
        <dbReference type="Proteomes" id="UP000596739"/>
    </source>
</evidence>
<reference evidence="3" key="1">
    <citation type="submission" date="2021-01" db="EMBL/GenBank/DDBJ databases">
        <title>Genome public.</title>
        <authorList>
            <person name="Liu C."/>
            <person name="Sun Q."/>
        </authorList>
    </citation>
    <scope>NUCLEOTIDE SEQUENCE [LARGE SCALE GENOMIC DNA]</scope>
    <source>
        <strain evidence="3">YIM B02505</strain>
    </source>
</reference>
<proteinExistence type="predicted"/>
<keyword evidence="1" id="KW-1133">Transmembrane helix</keyword>
<dbReference type="Proteomes" id="UP000596739">
    <property type="component" value="Unassembled WGS sequence"/>
</dbReference>
<sequence length="81" mass="9263">MFFKRKLKNYAKGSDERTIEVTGNAAIITLIVGLGIFLIEMLVKVKITKNLYSITWEASLLLLMIVIFVIIHLLNKIPMKK</sequence>
<dbReference type="RefSeq" id="WP_200272942.1">
    <property type="nucleotide sequence ID" value="NZ_JAENHN010000059.1"/>
</dbReference>
<accession>A0ABS1EUS1</accession>
<feature type="transmembrane region" description="Helical" evidence="1">
    <location>
        <begin position="21"/>
        <end position="39"/>
    </location>
</feature>
<organism evidence="2 3">
    <name type="scientific">Clostridium yunnanense</name>
    <dbReference type="NCBI Taxonomy" id="2800325"/>
    <lineage>
        <taxon>Bacteria</taxon>
        <taxon>Bacillati</taxon>
        <taxon>Bacillota</taxon>
        <taxon>Clostridia</taxon>
        <taxon>Eubacteriales</taxon>
        <taxon>Clostridiaceae</taxon>
        <taxon>Clostridium</taxon>
    </lineage>
</organism>
<evidence type="ECO:0000313" key="2">
    <source>
        <dbReference type="EMBL" id="MBK1813127.1"/>
    </source>
</evidence>
<dbReference type="EMBL" id="JAENHN010000059">
    <property type="protein sequence ID" value="MBK1813127.1"/>
    <property type="molecule type" value="Genomic_DNA"/>
</dbReference>
<comment type="caution">
    <text evidence="2">The sequence shown here is derived from an EMBL/GenBank/DDBJ whole genome shotgun (WGS) entry which is preliminary data.</text>
</comment>
<keyword evidence="1" id="KW-0472">Membrane</keyword>
<keyword evidence="3" id="KW-1185">Reference proteome</keyword>
<evidence type="ECO:0000256" key="1">
    <source>
        <dbReference type="SAM" id="Phobius"/>
    </source>
</evidence>